<comment type="caution">
    <text evidence="2">The sequence shown here is derived from an EMBL/GenBank/DDBJ whole genome shotgun (WGS) entry which is preliminary data.</text>
</comment>
<accession>A0ABP8N0I4</accession>
<dbReference type="EMBL" id="BAABEZ010000024">
    <property type="protein sequence ID" value="GAA4457849.1"/>
    <property type="molecule type" value="Genomic_DNA"/>
</dbReference>
<evidence type="ECO:0000259" key="1">
    <source>
        <dbReference type="Pfam" id="PF02602"/>
    </source>
</evidence>
<reference evidence="3" key="1">
    <citation type="journal article" date="2019" name="Int. J. Syst. Evol. Microbiol.">
        <title>The Global Catalogue of Microorganisms (GCM) 10K type strain sequencing project: providing services to taxonomists for standard genome sequencing and annotation.</title>
        <authorList>
            <consortium name="The Broad Institute Genomics Platform"/>
            <consortium name="The Broad Institute Genome Sequencing Center for Infectious Disease"/>
            <person name="Wu L."/>
            <person name="Ma J."/>
        </authorList>
    </citation>
    <scope>NUCLEOTIDE SEQUENCE [LARGE SCALE GENOMIC DNA]</scope>
    <source>
        <strain evidence="3">JCM 31921</strain>
    </source>
</reference>
<dbReference type="PANTHER" id="PTHR12390:SF0">
    <property type="entry name" value="UROPORPHYRINOGEN-III SYNTHASE"/>
    <property type="match status" value="1"/>
</dbReference>
<organism evidence="2 3">
    <name type="scientific">Rurimicrobium arvi</name>
    <dbReference type="NCBI Taxonomy" id="2049916"/>
    <lineage>
        <taxon>Bacteria</taxon>
        <taxon>Pseudomonadati</taxon>
        <taxon>Bacteroidota</taxon>
        <taxon>Chitinophagia</taxon>
        <taxon>Chitinophagales</taxon>
        <taxon>Chitinophagaceae</taxon>
        <taxon>Rurimicrobium</taxon>
    </lineage>
</organism>
<dbReference type="PANTHER" id="PTHR12390">
    <property type="entry name" value="UROPORPHYRINOGEN III SYNTHASE"/>
    <property type="match status" value="1"/>
</dbReference>
<feature type="domain" description="Tetrapyrrole biosynthesis uroporphyrinogen III synthase" evidence="1">
    <location>
        <begin position="16"/>
        <end position="224"/>
    </location>
</feature>
<dbReference type="InterPro" id="IPR036108">
    <property type="entry name" value="4pyrrol_syn_uPrphyn_synt_sf"/>
</dbReference>
<dbReference type="SUPFAM" id="SSF69618">
    <property type="entry name" value="HemD-like"/>
    <property type="match status" value="1"/>
</dbReference>
<dbReference type="Proteomes" id="UP001501410">
    <property type="component" value="Unassembled WGS sequence"/>
</dbReference>
<protein>
    <submittedName>
        <fullName evidence="2">Uroporphyrinogen-III synthase</fullName>
    </submittedName>
</protein>
<dbReference type="RefSeq" id="WP_344827757.1">
    <property type="nucleotide sequence ID" value="NZ_BAABEZ010000024.1"/>
</dbReference>
<dbReference type="InterPro" id="IPR003754">
    <property type="entry name" value="4pyrrol_synth_uPrphyn_synth"/>
</dbReference>
<gene>
    <name evidence="2" type="ORF">GCM10023092_25180</name>
</gene>
<proteinExistence type="predicted"/>
<dbReference type="Gene3D" id="3.40.50.10090">
    <property type="match status" value="2"/>
</dbReference>
<dbReference type="CDD" id="cd06578">
    <property type="entry name" value="HemD"/>
    <property type="match status" value="1"/>
</dbReference>
<keyword evidence="3" id="KW-1185">Reference proteome</keyword>
<name>A0ABP8N0I4_9BACT</name>
<dbReference type="InterPro" id="IPR039793">
    <property type="entry name" value="UROS/Hem4"/>
</dbReference>
<sequence length="235" mass="25199">MEHRPQILSTAPLPAALAEKIHSAGLDLHVYEAIAIEFPEDAALRQQVSETTHASGNMIFTSSNAVTAVARMSGSGHPKDWNIFCLEGKTSETVRTYWPHLTISATAPDSRALAQLIISAAPQSCTFFCGGSRMDTLPALLASAGISVKEIIVYHTLKRPSKLDFQPDAALFFSPSAIESMQQDNDLSAIPELICIGQSTAAAFGAALQQQVHIAASASKESVVETLIQLYKKHP</sequence>
<dbReference type="Pfam" id="PF02602">
    <property type="entry name" value="HEM4"/>
    <property type="match status" value="1"/>
</dbReference>
<evidence type="ECO:0000313" key="3">
    <source>
        <dbReference type="Proteomes" id="UP001501410"/>
    </source>
</evidence>
<evidence type="ECO:0000313" key="2">
    <source>
        <dbReference type="EMBL" id="GAA4457849.1"/>
    </source>
</evidence>